<dbReference type="InterPro" id="IPR005628">
    <property type="entry name" value="GspK"/>
</dbReference>
<dbReference type="SUPFAM" id="SSF158544">
    <property type="entry name" value="GspK insert domain-like"/>
    <property type="match status" value="2"/>
</dbReference>
<keyword evidence="8 11" id="KW-1133">Transmembrane helix</keyword>
<gene>
    <name evidence="14" type="primary">gspK</name>
    <name evidence="14" type="ORF">ABC969_01760</name>
</gene>
<dbReference type="Gene3D" id="1.10.40.60">
    <property type="entry name" value="EpsJ-like"/>
    <property type="match status" value="2"/>
</dbReference>
<comment type="subcellular location">
    <subcellularLocation>
        <location evidence="1 10">Cell inner membrane</location>
    </subcellularLocation>
</comment>
<comment type="similarity">
    <text evidence="2 10">Belongs to the GSP K family.</text>
</comment>
<dbReference type="PIRSF" id="PIRSF002786">
    <property type="entry name" value="XcpX"/>
    <property type="match status" value="1"/>
</dbReference>
<keyword evidence="15" id="KW-1185">Reference proteome</keyword>
<keyword evidence="6 11" id="KW-0812">Transmembrane</keyword>
<dbReference type="PANTHER" id="PTHR38831">
    <property type="entry name" value="TYPE II SECRETION SYSTEM PROTEIN K"/>
    <property type="match status" value="1"/>
</dbReference>
<evidence type="ECO:0000256" key="7">
    <source>
        <dbReference type="ARBA" id="ARBA00022927"/>
    </source>
</evidence>
<dbReference type="InterPro" id="IPR049179">
    <property type="entry name" value="T2SSK_SAM-like_2nd"/>
</dbReference>
<reference evidence="14 15" key="1">
    <citation type="submission" date="2024-05" db="EMBL/GenBank/DDBJ databases">
        <authorList>
            <person name="Liu Q."/>
            <person name="Xin Y.-H."/>
        </authorList>
    </citation>
    <scope>NUCLEOTIDE SEQUENCE [LARGE SCALE GENOMIC DNA]</scope>
    <source>
        <strain evidence="14 15">CGMCC 1.15349</strain>
    </source>
</reference>
<evidence type="ECO:0000256" key="3">
    <source>
        <dbReference type="ARBA" id="ARBA00022448"/>
    </source>
</evidence>
<dbReference type="SUPFAM" id="SSF54523">
    <property type="entry name" value="Pili subunits"/>
    <property type="match status" value="1"/>
</dbReference>
<dbReference type="Pfam" id="PF03934">
    <property type="entry name" value="T2SSK"/>
    <property type="match status" value="1"/>
</dbReference>
<accession>A0ABU9XMU3</accession>
<evidence type="ECO:0000256" key="2">
    <source>
        <dbReference type="ARBA" id="ARBA00007246"/>
    </source>
</evidence>
<evidence type="ECO:0000256" key="8">
    <source>
        <dbReference type="ARBA" id="ARBA00022989"/>
    </source>
</evidence>
<evidence type="ECO:0000256" key="4">
    <source>
        <dbReference type="ARBA" id="ARBA00022475"/>
    </source>
</evidence>
<dbReference type="InterPro" id="IPR049031">
    <property type="entry name" value="T2SSK_SAM-like_1st"/>
</dbReference>
<dbReference type="EMBL" id="JBDIMF010000001">
    <property type="protein sequence ID" value="MEN2785143.1"/>
    <property type="molecule type" value="Genomic_DNA"/>
</dbReference>
<keyword evidence="9 10" id="KW-0472">Membrane</keyword>
<sequence length="329" mass="34782">MPADHPPRERGAALLMVLLLVAVISVLAATALEKLRLSTRLAGNAAAIEQARAYGYAAETLAAARVTTMLGQAGKRVTLVGGWSGKPFGLPIPGGRATARVRDGGNCFNLNGLVRQAEAGTYIMNPGAQVQFSRLMRLVGVPASLTDGIADAATDWIDSDTAPLAAGAEDNAYTGAAVPYRTANTLMADISELRAVAGVTPETYARLRPWLCALPVAKPAEINVNTLLPEQAPLFAMLLPDTLSVEAARQFLLKRPPQGFESTEAFWKLPAQSAITPSPDATAQTSVTTRWFALQVDVALGSTELEQHSMIDATILPARLVSRSWGEPS</sequence>
<evidence type="ECO:0000256" key="5">
    <source>
        <dbReference type="ARBA" id="ARBA00022519"/>
    </source>
</evidence>
<dbReference type="InterPro" id="IPR045584">
    <property type="entry name" value="Pilin-like"/>
</dbReference>
<evidence type="ECO:0000313" key="15">
    <source>
        <dbReference type="Proteomes" id="UP001404104"/>
    </source>
</evidence>
<keyword evidence="5 10" id="KW-0997">Cell inner membrane</keyword>
<evidence type="ECO:0000256" key="9">
    <source>
        <dbReference type="ARBA" id="ARBA00023136"/>
    </source>
</evidence>
<keyword evidence="3 10" id="KW-0813">Transport</keyword>
<evidence type="ECO:0000259" key="12">
    <source>
        <dbReference type="Pfam" id="PF03934"/>
    </source>
</evidence>
<dbReference type="InterPro" id="IPR038072">
    <property type="entry name" value="GspK_central_sf"/>
</dbReference>
<evidence type="ECO:0000256" key="10">
    <source>
        <dbReference type="PIRNR" id="PIRNR002786"/>
    </source>
</evidence>
<evidence type="ECO:0000259" key="13">
    <source>
        <dbReference type="Pfam" id="PF21687"/>
    </source>
</evidence>
<organism evidence="14 15">
    <name type="scientific">Sphingomonas qilianensis</name>
    <dbReference type="NCBI Taxonomy" id="1736690"/>
    <lineage>
        <taxon>Bacteria</taxon>
        <taxon>Pseudomonadati</taxon>
        <taxon>Pseudomonadota</taxon>
        <taxon>Alphaproteobacteria</taxon>
        <taxon>Sphingomonadales</taxon>
        <taxon>Sphingomonadaceae</taxon>
        <taxon>Sphingomonas</taxon>
    </lineage>
</organism>
<evidence type="ECO:0000256" key="6">
    <source>
        <dbReference type="ARBA" id="ARBA00022692"/>
    </source>
</evidence>
<keyword evidence="4 10" id="KW-1003">Cell membrane</keyword>
<dbReference type="PANTHER" id="PTHR38831:SF1">
    <property type="entry name" value="TYPE II SECRETION SYSTEM PROTEIN K-RELATED"/>
    <property type="match status" value="1"/>
</dbReference>
<comment type="caution">
    <text evidence="14">The sequence shown here is derived from an EMBL/GenBank/DDBJ whole genome shotgun (WGS) entry which is preliminary data.</text>
</comment>
<dbReference type="Gene3D" id="3.30.1300.30">
    <property type="entry name" value="GSPII I/J protein-like"/>
    <property type="match status" value="1"/>
</dbReference>
<protein>
    <recommendedName>
        <fullName evidence="10">Type II secretion system protein K</fullName>
    </recommendedName>
</protein>
<feature type="domain" description="T2SS protein K second SAM-like" evidence="12">
    <location>
        <begin position="222"/>
        <end position="286"/>
    </location>
</feature>
<dbReference type="Pfam" id="PF21687">
    <property type="entry name" value="T2SSK_1st"/>
    <property type="match status" value="1"/>
</dbReference>
<dbReference type="RefSeq" id="WP_345862546.1">
    <property type="nucleotide sequence ID" value="NZ_JBDIMF010000001.1"/>
</dbReference>
<evidence type="ECO:0000256" key="1">
    <source>
        <dbReference type="ARBA" id="ARBA00004533"/>
    </source>
</evidence>
<keyword evidence="7" id="KW-0653">Protein transport</keyword>
<evidence type="ECO:0000313" key="14">
    <source>
        <dbReference type="EMBL" id="MEN2785143.1"/>
    </source>
</evidence>
<dbReference type="NCBIfam" id="NF037980">
    <property type="entry name" value="T2SS_GspK"/>
    <property type="match status" value="1"/>
</dbReference>
<name>A0ABU9XMU3_9SPHN</name>
<feature type="transmembrane region" description="Helical" evidence="11">
    <location>
        <begin position="12"/>
        <end position="32"/>
    </location>
</feature>
<proteinExistence type="inferred from homology"/>
<evidence type="ECO:0000256" key="11">
    <source>
        <dbReference type="SAM" id="Phobius"/>
    </source>
</evidence>
<dbReference type="Proteomes" id="UP001404104">
    <property type="component" value="Unassembled WGS sequence"/>
</dbReference>
<feature type="domain" description="T2SS protein K first SAM-like" evidence="13">
    <location>
        <begin position="106"/>
        <end position="215"/>
    </location>
</feature>